<evidence type="ECO:0000256" key="5">
    <source>
        <dbReference type="ARBA" id="ARBA00022679"/>
    </source>
</evidence>
<feature type="binding site" evidence="8">
    <location>
        <position position="123"/>
    </location>
    <ligand>
        <name>phosphoenolpyruvate</name>
        <dbReference type="ChEBI" id="CHEBI:58702"/>
    </ligand>
</feature>
<evidence type="ECO:0000259" key="9">
    <source>
        <dbReference type="Pfam" id="PF00275"/>
    </source>
</evidence>
<dbReference type="GO" id="GO:0009073">
    <property type="term" value="P:aromatic amino acid family biosynthetic process"/>
    <property type="evidence" value="ECO:0007669"/>
    <property type="project" value="UniProtKB-KW"/>
</dbReference>
<dbReference type="GO" id="GO:0003866">
    <property type="term" value="F:3-phosphoshikimate 1-carboxyvinyltransferase activity"/>
    <property type="evidence" value="ECO:0007669"/>
    <property type="project" value="UniProtKB-UniRule"/>
</dbReference>
<dbReference type="Proteomes" id="UP000092498">
    <property type="component" value="Chromosome"/>
</dbReference>
<dbReference type="GO" id="GO:0009423">
    <property type="term" value="P:chorismate biosynthetic process"/>
    <property type="evidence" value="ECO:0007669"/>
    <property type="project" value="UniProtKB-UniRule"/>
</dbReference>
<dbReference type="PANTHER" id="PTHR21090:SF5">
    <property type="entry name" value="PENTAFUNCTIONAL AROM POLYPEPTIDE"/>
    <property type="match status" value="1"/>
</dbReference>
<dbReference type="SUPFAM" id="SSF55205">
    <property type="entry name" value="EPT/RTPC-like"/>
    <property type="match status" value="1"/>
</dbReference>
<feature type="binding site" evidence="8">
    <location>
        <position position="24"/>
    </location>
    <ligand>
        <name>phosphoenolpyruvate</name>
        <dbReference type="ChEBI" id="CHEBI:58702"/>
    </ligand>
</feature>
<dbReference type="InterPro" id="IPR006264">
    <property type="entry name" value="EPSP_synthase"/>
</dbReference>
<dbReference type="InterPro" id="IPR013792">
    <property type="entry name" value="RNA3'P_cycl/enolpyr_Trfase_a/b"/>
</dbReference>
<comment type="function">
    <text evidence="8">Catalyzes the transfer of the enolpyruvyl moiety of phosphoenolpyruvate (PEP) to the 5-hydroxyl of shikimate-3-phosphate (S3P) to produce enolpyruvyl shikimate-3-phosphate and inorganic phosphate.</text>
</comment>
<dbReference type="RefSeq" id="WP_066775009.1">
    <property type="nucleotide sequence ID" value="NZ_CP013244.1"/>
</dbReference>
<dbReference type="Pfam" id="PF00275">
    <property type="entry name" value="EPSP_synthase"/>
    <property type="match status" value="1"/>
</dbReference>
<dbReference type="InterPro" id="IPR023193">
    <property type="entry name" value="EPSP_synthase_CS"/>
</dbReference>
<feature type="binding site" evidence="8">
    <location>
        <position position="344"/>
    </location>
    <ligand>
        <name>3-phosphoshikimate</name>
        <dbReference type="ChEBI" id="CHEBI:145989"/>
    </ligand>
</feature>
<dbReference type="InParanoid" id="A0A1B1ANB9"/>
<feature type="domain" description="Enolpyruvate transferase" evidence="9">
    <location>
        <begin position="12"/>
        <end position="426"/>
    </location>
</feature>
<dbReference type="PIRSF" id="PIRSF000505">
    <property type="entry name" value="EPSPS"/>
    <property type="match status" value="1"/>
</dbReference>
<evidence type="ECO:0000256" key="1">
    <source>
        <dbReference type="ARBA" id="ARBA00004811"/>
    </source>
</evidence>
<feature type="active site" description="Proton acceptor" evidence="8">
    <location>
        <position position="317"/>
    </location>
</feature>
<evidence type="ECO:0000313" key="11">
    <source>
        <dbReference type="Proteomes" id="UP000092498"/>
    </source>
</evidence>
<feature type="binding site" evidence="8">
    <location>
        <position position="317"/>
    </location>
    <ligand>
        <name>3-phosphoshikimate</name>
        <dbReference type="ChEBI" id="CHEBI:145989"/>
    </ligand>
</feature>
<dbReference type="CDD" id="cd01556">
    <property type="entry name" value="EPSP_synthase"/>
    <property type="match status" value="1"/>
</dbReference>
<dbReference type="HAMAP" id="MF_00210">
    <property type="entry name" value="EPSP_synth"/>
    <property type="match status" value="1"/>
</dbReference>
<keyword evidence="3 8" id="KW-0963">Cytoplasm</keyword>
<comment type="similarity">
    <text evidence="2 8">Belongs to the EPSP synthase family.</text>
</comment>
<feature type="binding site" evidence="8">
    <location>
        <position position="168"/>
    </location>
    <ligand>
        <name>phosphoenolpyruvate</name>
        <dbReference type="ChEBI" id="CHEBI:58702"/>
    </ligand>
</feature>
<dbReference type="FunCoup" id="A0A1B1ANB9">
    <property type="interactions" value="492"/>
</dbReference>
<dbReference type="PROSITE" id="PS00885">
    <property type="entry name" value="EPSP_SYNTHASE_2"/>
    <property type="match status" value="1"/>
</dbReference>
<keyword evidence="5 8" id="KW-0808">Transferase</keyword>
<keyword evidence="4 8" id="KW-0028">Amino-acid biosynthesis</keyword>
<evidence type="ECO:0000256" key="4">
    <source>
        <dbReference type="ARBA" id="ARBA00022605"/>
    </source>
</evidence>
<feature type="binding site" evidence="8">
    <location>
        <position position="168"/>
    </location>
    <ligand>
        <name>3-phosphoshikimate</name>
        <dbReference type="ChEBI" id="CHEBI:145989"/>
    </ligand>
</feature>
<feature type="binding site" evidence="8">
    <location>
        <position position="29"/>
    </location>
    <ligand>
        <name>3-phosphoshikimate</name>
        <dbReference type="ChEBI" id="CHEBI:145989"/>
    </ligand>
</feature>
<sequence>MAAMRLKARFAGPLQGTARPPGDKSISHRALIMGALAEGRTRIESLLEGDDVHHTAKAVRLLGAKVERMDDGIWVVDGAGGFSQPTETIDCGNSGTGARLLIGAAASYKLSARFDGDQSLRKRPMNRVIAPLSQMGARFDSPQNKLPLIVHGGALKGITYRSPVSSAQVKSAVLLAGLHAEGETVLVEPERSRDHTERMLKVFGANIDQVEVDGSLHPRVRPGALKGVDIYVPGDPSSAAFPVAAALIVGKSEVRVEDMLVNPLRLGFFETLLEMGANIVYEETRDPIGEPIANLVVKASKLRGASPPAKRAPAMIDEFPILAAVAAFADGETRITGAAELRVKESDRITLMVEGLRACGVEAEELPDGLVVNGRGPKSVRGGAEIRTHGDHRIAMSFLILGLASKEPVTVDDADMIATSFPGFEPFMQNLGADIVAL</sequence>
<dbReference type="EMBL" id="CP013244">
    <property type="protein sequence ID" value="ANP48059.1"/>
    <property type="molecule type" value="Genomic_DNA"/>
</dbReference>
<comment type="subcellular location">
    <subcellularLocation>
        <location evidence="8">Cytoplasm</location>
    </subcellularLocation>
</comment>
<dbReference type="KEGG" id="cbot:ATE48_12460"/>
<name>A0A1B1ANB9_9PROT</name>
<comment type="caution">
    <text evidence="8">Lacks conserved residue(s) required for the propagation of feature annotation.</text>
</comment>
<feature type="binding site" evidence="8">
    <location>
        <position position="393"/>
    </location>
    <ligand>
        <name>phosphoenolpyruvate</name>
        <dbReference type="ChEBI" id="CHEBI:58702"/>
    </ligand>
</feature>
<dbReference type="Gene3D" id="3.65.10.10">
    <property type="entry name" value="Enolpyruvate transferase domain"/>
    <property type="match status" value="2"/>
</dbReference>
<feature type="binding site" evidence="8">
    <location>
        <position position="25"/>
    </location>
    <ligand>
        <name>3-phosphoshikimate</name>
        <dbReference type="ChEBI" id="CHEBI:145989"/>
    </ligand>
</feature>
<dbReference type="NCBIfam" id="TIGR01356">
    <property type="entry name" value="aroA"/>
    <property type="match status" value="1"/>
</dbReference>
<comment type="pathway">
    <text evidence="1 8">Metabolic intermediate biosynthesis; chorismate biosynthesis; chorismate from D-erythrose 4-phosphate and phosphoenolpyruvate: step 6/7.</text>
</comment>
<keyword evidence="6 8" id="KW-0057">Aromatic amino acid biosynthesis</keyword>
<evidence type="ECO:0000256" key="3">
    <source>
        <dbReference type="ARBA" id="ARBA00022490"/>
    </source>
</evidence>
<dbReference type="EC" id="2.5.1.19" evidence="8"/>
<dbReference type="InterPro" id="IPR001986">
    <property type="entry name" value="Enolpyruvate_Tfrase_dom"/>
</dbReference>
<evidence type="ECO:0000256" key="2">
    <source>
        <dbReference type="ARBA" id="ARBA00009948"/>
    </source>
</evidence>
<dbReference type="OrthoDB" id="9809920at2"/>
<comment type="catalytic activity">
    <reaction evidence="7">
        <text>3-phosphoshikimate + phosphoenolpyruvate = 5-O-(1-carboxyvinyl)-3-phosphoshikimate + phosphate</text>
        <dbReference type="Rhea" id="RHEA:21256"/>
        <dbReference type="ChEBI" id="CHEBI:43474"/>
        <dbReference type="ChEBI" id="CHEBI:57701"/>
        <dbReference type="ChEBI" id="CHEBI:58702"/>
        <dbReference type="ChEBI" id="CHEBI:145989"/>
        <dbReference type="EC" id="2.5.1.19"/>
    </reaction>
    <physiologicalReaction direction="left-to-right" evidence="7">
        <dbReference type="Rhea" id="RHEA:21257"/>
    </physiologicalReaction>
</comment>
<dbReference type="AlphaFoldDB" id="A0A1B1ANB9"/>
<proteinExistence type="inferred from homology"/>
<reference evidence="10 11" key="1">
    <citation type="submission" date="2015-11" db="EMBL/GenBank/DDBJ databases">
        <title>Whole-Genome Sequence of Candidatus Oderbacter manganicum from the National Park Lower Oder Valley, Germany.</title>
        <authorList>
            <person name="Braun B."/>
            <person name="Liere K."/>
            <person name="Szewzyk U."/>
        </authorList>
    </citation>
    <scope>NUCLEOTIDE SEQUENCE [LARGE SCALE GENOMIC DNA]</scope>
    <source>
        <strain evidence="10 11">OTSz_A_272</strain>
    </source>
</reference>
<dbReference type="STRING" id="1759059.ATE48_12460"/>
<keyword evidence="11" id="KW-1185">Reference proteome</keyword>
<evidence type="ECO:0000256" key="6">
    <source>
        <dbReference type="ARBA" id="ARBA00023141"/>
    </source>
</evidence>
<dbReference type="FunFam" id="3.65.10.10:FF:000005">
    <property type="entry name" value="3-phosphoshikimate 1-carboxyvinyltransferase"/>
    <property type="match status" value="1"/>
</dbReference>
<evidence type="ECO:0000313" key="10">
    <source>
        <dbReference type="EMBL" id="ANP48059.1"/>
    </source>
</evidence>
<evidence type="ECO:0000256" key="8">
    <source>
        <dbReference type="HAMAP-Rule" id="MF_00210"/>
    </source>
</evidence>
<accession>A0A1B1ANB9</accession>
<dbReference type="UniPathway" id="UPA00053">
    <property type="reaction ID" value="UER00089"/>
</dbReference>
<feature type="binding site" evidence="8">
    <location>
        <position position="348"/>
    </location>
    <ligand>
        <name>phosphoenolpyruvate</name>
        <dbReference type="ChEBI" id="CHEBI:58702"/>
    </ligand>
</feature>
<comment type="subunit">
    <text evidence="8">Monomer.</text>
</comment>
<dbReference type="PROSITE" id="PS00104">
    <property type="entry name" value="EPSP_SYNTHASE_1"/>
    <property type="match status" value="1"/>
</dbReference>
<evidence type="ECO:0000256" key="7">
    <source>
        <dbReference type="ARBA" id="ARBA00044633"/>
    </source>
</evidence>
<protein>
    <recommendedName>
        <fullName evidence="8">3-phosphoshikimate 1-carboxyvinyltransferase</fullName>
        <ecNumber evidence="8">2.5.1.19</ecNumber>
    </recommendedName>
    <alternativeName>
        <fullName evidence="8">5-enolpyruvylshikimate-3-phosphate synthase</fullName>
        <shortName evidence="8">EPSP synthase</shortName>
        <shortName evidence="8">EPSPS</shortName>
    </alternativeName>
</protein>
<dbReference type="GO" id="GO:0005737">
    <property type="term" value="C:cytoplasm"/>
    <property type="evidence" value="ECO:0007669"/>
    <property type="project" value="UniProtKB-SubCell"/>
</dbReference>
<gene>
    <name evidence="8" type="primary">aroA</name>
    <name evidence="10" type="ORF">ATE48_12460</name>
</gene>
<feature type="binding site" evidence="8">
    <location>
        <position position="24"/>
    </location>
    <ligand>
        <name>3-phosphoshikimate</name>
        <dbReference type="ChEBI" id="CHEBI:145989"/>
    </ligand>
</feature>
<organism evidence="10 11">
    <name type="scientific">Candidatus Viadribacter manganicus</name>
    <dbReference type="NCBI Taxonomy" id="1759059"/>
    <lineage>
        <taxon>Bacteria</taxon>
        <taxon>Pseudomonadati</taxon>
        <taxon>Pseudomonadota</taxon>
        <taxon>Alphaproteobacteria</taxon>
        <taxon>Hyphomonadales</taxon>
        <taxon>Hyphomonadaceae</taxon>
        <taxon>Candidatus Viadribacter</taxon>
    </lineage>
</organism>
<dbReference type="PANTHER" id="PTHR21090">
    <property type="entry name" value="AROM/DEHYDROQUINATE SYNTHASE"/>
    <property type="match status" value="1"/>
</dbReference>
<feature type="binding site" evidence="8">
    <location>
        <position position="166"/>
    </location>
    <ligand>
        <name>3-phosphoshikimate</name>
        <dbReference type="ChEBI" id="CHEBI:145989"/>
    </ligand>
</feature>
<feature type="binding site" evidence="8">
    <location>
        <position position="95"/>
    </location>
    <ligand>
        <name>phosphoenolpyruvate</name>
        <dbReference type="ChEBI" id="CHEBI:58702"/>
    </ligand>
</feature>
<dbReference type="InterPro" id="IPR036968">
    <property type="entry name" value="Enolpyruvate_Tfrase_sf"/>
</dbReference>
<dbReference type="GO" id="GO:0008652">
    <property type="term" value="P:amino acid biosynthetic process"/>
    <property type="evidence" value="ECO:0007669"/>
    <property type="project" value="UniProtKB-KW"/>
</dbReference>